<dbReference type="GO" id="GO:0005634">
    <property type="term" value="C:nucleus"/>
    <property type="evidence" value="ECO:0007669"/>
    <property type="project" value="UniProtKB-SubCell"/>
</dbReference>
<evidence type="ECO:0000256" key="3">
    <source>
        <dbReference type="ARBA" id="ARBA00022737"/>
    </source>
</evidence>
<evidence type="ECO:0000256" key="5">
    <source>
        <dbReference type="ARBA" id="ARBA00022833"/>
    </source>
</evidence>
<dbReference type="GeneID" id="34444948"/>
<reference evidence="8 9" key="1">
    <citation type="journal article" date="2016" name="Genome Biol. Evol.">
        <title>Draft genome sequence of an aflatoxigenic Aspergillus species, A. bombycis.</title>
        <authorList>
            <person name="Moore G.G."/>
            <person name="Mack B.M."/>
            <person name="Beltz S.B."/>
            <person name="Gilbert M.K."/>
        </authorList>
    </citation>
    <scope>NUCLEOTIDE SEQUENCE [LARGE SCALE GENOMIC DNA]</scope>
    <source>
        <strain evidence="9">NRRL 26010</strain>
    </source>
</reference>
<evidence type="ECO:0000259" key="7">
    <source>
        <dbReference type="Pfam" id="PF04082"/>
    </source>
</evidence>
<keyword evidence="4" id="KW-0863">Zinc-finger</keyword>
<keyword evidence="9" id="KW-1185">Reference proteome</keyword>
<keyword evidence="2" id="KW-0479">Metal-binding</keyword>
<dbReference type="EMBL" id="LYCR01000006">
    <property type="protein sequence ID" value="OGM49787.1"/>
    <property type="molecule type" value="Genomic_DNA"/>
</dbReference>
<keyword evidence="5" id="KW-0862">Zinc</keyword>
<dbReference type="GO" id="GO:0000785">
    <property type="term" value="C:chromatin"/>
    <property type="evidence" value="ECO:0007669"/>
    <property type="project" value="TreeGrafter"/>
</dbReference>
<dbReference type="CDD" id="cd12148">
    <property type="entry name" value="fungal_TF_MHR"/>
    <property type="match status" value="1"/>
</dbReference>
<dbReference type="GO" id="GO:0006351">
    <property type="term" value="P:DNA-templated transcription"/>
    <property type="evidence" value="ECO:0007669"/>
    <property type="project" value="InterPro"/>
</dbReference>
<dbReference type="Proteomes" id="UP000179179">
    <property type="component" value="Unassembled WGS sequence"/>
</dbReference>
<evidence type="ECO:0000256" key="6">
    <source>
        <dbReference type="ARBA" id="ARBA00023242"/>
    </source>
</evidence>
<evidence type="ECO:0000256" key="4">
    <source>
        <dbReference type="ARBA" id="ARBA00022771"/>
    </source>
</evidence>
<evidence type="ECO:0000256" key="2">
    <source>
        <dbReference type="ARBA" id="ARBA00022723"/>
    </source>
</evidence>
<dbReference type="RefSeq" id="XP_022393504.1">
    <property type="nucleotide sequence ID" value="XM_022528688.1"/>
</dbReference>
<protein>
    <recommendedName>
        <fullName evidence="7">Xylanolytic transcriptional activator regulatory domain-containing protein</fullName>
    </recommendedName>
</protein>
<dbReference type="PANTHER" id="PTHR40626:SF1">
    <property type="entry name" value="TRANSCRIPTION FACTOR WITH C2H2 AND ZN(2)-CYS(6) DNA BINDING DOMAIN (EUROFUNG)"/>
    <property type="match status" value="1"/>
</dbReference>
<dbReference type="GO" id="GO:0000981">
    <property type="term" value="F:DNA-binding transcription factor activity, RNA polymerase II-specific"/>
    <property type="evidence" value="ECO:0007669"/>
    <property type="project" value="InterPro"/>
</dbReference>
<dbReference type="GO" id="GO:0008270">
    <property type="term" value="F:zinc ion binding"/>
    <property type="evidence" value="ECO:0007669"/>
    <property type="project" value="UniProtKB-KW"/>
</dbReference>
<dbReference type="Pfam" id="PF04082">
    <property type="entry name" value="Fungal_trans"/>
    <property type="match status" value="1"/>
</dbReference>
<evidence type="ECO:0000313" key="9">
    <source>
        <dbReference type="Proteomes" id="UP000179179"/>
    </source>
</evidence>
<dbReference type="AlphaFoldDB" id="A0A1F8ADP3"/>
<comment type="caution">
    <text evidence="8">The sequence shown here is derived from an EMBL/GenBank/DDBJ whole genome shotgun (WGS) entry which is preliminary data.</text>
</comment>
<dbReference type="STRING" id="109264.A0A1F8ADP3"/>
<dbReference type="InterPro" id="IPR007219">
    <property type="entry name" value="XnlR_reg_dom"/>
</dbReference>
<name>A0A1F8ADP3_9EURO</name>
<gene>
    <name evidence="8" type="ORF">ABOM_001558</name>
</gene>
<dbReference type="GO" id="GO:0000978">
    <property type="term" value="F:RNA polymerase II cis-regulatory region sequence-specific DNA binding"/>
    <property type="evidence" value="ECO:0007669"/>
    <property type="project" value="InterPro"/>
</dbReference>
<keyword evidence="3" id="KW-0677">Repeat</keyword>
<evidence type="ECO:0000256" key="1">
    <source>
        <dbReference type="ARBA" id="ARBA00004123"/>
    </source>
</evidence>
<organism evidence="8 9">
    <name type="scientific">Aspergillus bombycis</name>
    <dbReference type="NCBI Taxonomy" id="109264"/>
    <lineage>
        <taxon>Eukaryota</taxon>
        <taxon>Fungi</taxon>
        <taxon>Dikarya</taxon>
        <taxon>Ascomycota</taxon>
        <taxon>Pezizomycotina</taxon>
        <taxon>Eurotiomycetes</taxon>
        <taxon>Eurotiomycetidae</taxon>
        <taxon>Eurotiales</taxon>
        <taxon>Aspergillaceae</taxon>
        <taxon>Aspergillus</taxon>
    </lineage>
</organism>
<proteinExistence type="predicted"/>
<dbReference type="InterPro" id="IPR051059">
    <property type="entry name" value="VerF-like"/>
</dbReference>
<accession>A0A1F8ADP3</accession>
<keyword evidence="6" id="KW-0539">Nucleus</keyword>
<sequence length="436" mass="49043">MGVNFGDIPGTELFFRPPLITDEYFPTDLLSYGPTKLSEQLHEIMLELIETSKSMRLDDTEDPPVQLDITQLAPLFTVSNVAIFISVFFHSLYWHLPVVHFPTFDPGNVSNPLLLSIFLTGATYSSSLDEAALLPRVLDVAEEHVFRKITTLSTQVAPPTDDLTRQTPTIQLLQAALIIEMLQFGQERIETRRRIRIIRHPSLVSLMRCLGIFHLKRSAPPTTCTGGDGTWRALVTEEVCIRLASWVFLADGFLTVCFKNRPTISIFEMECPFPWRTELWEAENASAFSRIAATDAAKLPMPSVREAIRLLLDNSEAAPVPSSLPLSAEHLLIMIYALNSLAFLARTDFFGSVPLKKIKSGANKWKQIWNSVYQDTSNDQILPLGYPKHAEELWLLLTAMLDIATENSSKLPYLDNAATDDLGKLNEFIQWCCRDS</sequence>
<comment type="subcellular location">
    <subcellularLocation>
        <location evidence="1">Nucleus</location>
    </subcellularLocation>
</comment>
<dbReference type="PANTHER" id="PTHR40626">
    <property type="entry name" value="MIP31509P"/>
    <property type="match status" value="1"/>
</dbReference>
<evidence type="ECO:0000313" key="8">
    <source>
        <dbReference type="EMBL" id="OGM49787.1"/>
    </source>
</evidence>
<dbReference type="OrthoDB" id="654211at2759"/>
<feature type="domain" description="Xylanolytic transcriptional activator regulatory" evidence="7">
    <location>
        <begin position="85"/>
        <end position="292"/>
    </location>
</feature>